<comment type="caution">
    <text evidence="9">The sequence shown here is derived from an EMBL/GenBank/DDBJ whole genome shotgun (WGS) entry which is preliminary data.</text>
</comment>
<keyword evidence="2 4" id="KW-0819">tRNA processing</keyword>
<dbReference type="InterPro" id="IPR001406">
    <property type="entry name" value="PsdUridine_synth_TruA"/>
</dbReference>
<dbReference type="PANTHER" id="PTHR11142">
    <property type="entry name" value="PSEUDOURIDYLATE SYNTHASE"/>
    <property type="match status" value="1"/>
</dbReference>
<comment type="similarity">
    <text evidence="1 4 7">Belongs to the tRNA pseudouridine synthase TruA family.</text>
</comment>
<dbReference type="RefSeq" id="WP_088552491.1">
    <property type="nucleotide sequence ID" value="NZ_BDGJ01000001.1"/>
</dbReference>
<dbReference type="EC" id="5.4.99.12" evidence="4"/>
<evidence type="ECO:0000256" key="5">
    <source>
        <dbReference type="PIRSR" id="PIRSR001430-1"/>
    </source>
</evidence>
<evidence type="ECO:0000256" key="7">
    <source>
        <dbReference type="RuleBase" id="RU003792"/>
    </source>
</evidence>
<dbReference type="FunFam" id="3.30.70.580:FF:000001">
    <property type="entry name" value="tRNA pseudouridine synthase A"/>
    <property type="match status" value="1"/>
</dbReference>
<dbReference type="Proteomes" id="UP000197032">
    <property type="component" value="Unassembled WGS sequence"/>
</dbReference>
<comment type="function">
    <text evidence="4">Formation of pseudouridine at positions 38, 39 and 40 in the anticodon stem and loop of transfer RNAs.</text>
</comment>
<accession>A0A1Z5HMX8</accession>
<dbReference type="InterPro" id="IPR020103">
    <property type="entry name" value="PsdUridine_synth_cat_dom_sf"/>
</dbReference>
<comment type="catalytic activity">
    <reaction evidence="4 7">
        <text>uridine(38/39/40) in tRNA = pseudouridine(38/39/40) in tRNA</text>
        <dbReference type="Rhea" id="RHEA:22376"/>
        <dbReference type="Rhea" id="RHEA-COMP:10085"/>
        <dbReference type="Rhea" id="RHEA-COMP:10087"/>
        <dbReference type="ChEBI" id="CHEBI:65314"/>
        <dbReference type="ChEBI" id="CHEBI:65315"/>
        <dbReference type="EC" id="5.4.99.12"/>
    </reaction>
</comment>
<dbReference type="AlphaFoldDB" id="A0A1Z5HMX8"/>
<dbReference type="PIRSF" id="PIRSF001430">
    <property type="entry name" value="tRNA_psdUrid_synth"/>
    <property type="match status" value="1"/>
</dbReference>
<dbReference type="HAMAP" id="MF_00171">
    <property type="entry name" value="TruA"/>
    <property type="match status" value="1"/>
</dbReference>
<dbReference type="GO" id="GO:0031119">
    <property type="term" value="P:tRNA pseudouridine synthesis"/>
    <property type="evidence" value="ECO:0007669"/>
    <property type="project" value="UniProtKB-UniRule"/>
</dbReference>
<feature type="binding site" evidence="4 6">
    <location>
        <position position="113"/>
    </location>
    <ligand>
        <name>substrate</name>
    </ligand>
</feature>
<proteinExistence type="inferred from homology"/>
<dbReference type="OrthoDB" id="9811823at2"/>
<dbReference type="InterPro" id="IPR020097">
    <property type="entry name" value="PsdUridine_synth_TruA_a/b_dom"/>
</dbReference>
<dbReference type="EMBL" id="BDGJ01000001">
    <property type="protein sequence ID" value="GAW90876.1"/>
    <property type="molecule type" value="Genomic_DNA"/>
</dbReference>
<dbReference type="CDD" id="cd02570">
    <property type="entry name" value="PseudoU_synth_EcTruA"/>
    <property type="match status" value="1"/>
</dbReference>
<dbReference type="PANTHER" id="PTHR11142:SF0">
    <property type="entry name" value="TRNA PSEUDOURIDINE SYNTHASE-LIKE 1"/>
    <property type="match status" value="1"/>
</dbReference>
<evidence type="ECO:0000256" key="1">
    <source>
        <dbReference type="ARBA" id="ARBA00009375"/>
    </source>
</evidence>
<comment type="subunit">
    <text evidence="4">Homodimer.</text>
</comment>
<dbReference type="Pfam" id="PF01416">
    <property type="entry name" value="PseudoU_synth_1"/>
    <property type="match status" value="2"/>
</dbReference>
<dbReference type="SUPFAM" id="SSF55120">
    <property type="entry name" value="Pseudouridine synthase"/>
    <property type="match status" value="1"/>
</dbReference>
<protein>
    <recommendedName>
        <fullName evidence="4">tRNA pseudouridine synthase A</fullName>
        <ecNumber evidence="4">5.4.99.12</ecNumber>
    </recommendedName>
    <alternativeName>
        <fullName evidence="4">tRNA pseudouridine(38-40) synthase</fullName>
    </alternativeName>
    <alternativeName>
        <fullName evidence="4">tRNA pseudouridylate synthase I</fullName>
    </alternativeName>
    <alternativeName>
        <fullName evidence="4">tRNA-uridine isomerase I</fullName>
    </alternativeName>
</protein>
<dbReference type="GO" id="GO:0160147">
    <property type="term" value="F:tRNA pseudouridine(38-40) synthase activity"/>
    <property type="evidence" value="ECO:0007669"/>
    <property type="project" value="UniProtKB-EC"/>
</dbReference>
<comment type="caution">
    <text evidence="4">Lacks conserved residue(s) required for the propagation of feature annotation.</text>
</comment>
<evidence type="ECO:0000256" key="6">
    <source>
        <dbReference type="PIRSR" id="PIRSR001430-2"/>
    </source>
</evidence>
<feature type="active site" description="Nucleophile" evidence="4 5">
    <location>
        <position position="55"/>
    </location>
</feature>
<evidence type="ECO:0000259" key="8">
    <source>
        <dbReference type="Pfam" id="PF01416"/>
    </source>
</evidence>
<sequence>MKCLKMILQYDGTNYNGWQIQTGQAKSRTIQGTIQEALYKLTGEKIKVTAAGRTDAGVHARGQVINFKTESTIPVSRFPKALNSCLPPDIVAVAAEQVDEQFHARYSAKRKLYRYTIDVSPYPDVFRRRYAYHVPYSLKLSRMEEAASYIEGNHDFRSFCAAGSSAKNFVRTVEMCRVSKRDNIIEIDVMANGFLYHMARIIVGTLLEVGKGKIKPEDVKRIIAAKNRDAAGPTAPSHGLCLEKVEY</sequence>
<feature type="domain" description="Pseudouridine synthase I TruA alpha/beta" evidence="8">
    <location>
        <begin position="146"/>
        <end position="247"/>
    </location>
</feature>
<dbReference type="InterPro" id="IPR020095">
    <property type="entry name" value="PsdUridine_synth_TruA_C"/>
</dbReference>
<evidence type="ECO:0000256" key="3">
    <source>
        <dbReference type="ARBA" id="ARBA00023235"/>
    </source>
</evidence>
<evidence type="ECO:0000256" key="2">
    <source>
        <dbReference type="ARBA" id="ARBA00022694"/>
    </source>
</evidence>
<evidence type="ECO:0000256" key="4">
    <source>
        <dbReference type="HAMAP-Rule" id="MF_00171"/>
    </source>
</evidence>
<reference evidence="10" key="1">
    <citation type="journal article" date="2017" name="Appl. Environ. Microbiol.">
        <title>Genomic analysis of Calderihabitans maritimus KKC1, a thermophilic hydrogenogenic carboxydotrophic bacterium isolated from marine sediment.</title>
        <authorList>
            <person name="Omae K."/>
            <person name="Yoneda Y."/>
            <person name="Fukuyama Y."/>
            <person name="Yoshida T."/>
            <person name="Sako Y."/>
        </authorList>
    </citation>
    <scope>NUCLEOTIDE SEQUENCE [LARGE SCALE GENOMIC DNA]</scope>
    <source>
        <strain evidence="10">KKC1</strain>
    </source>
</reference>
<name>A0A1Z5HMX8_9FIRM</name>
<dbReference type="NCBIfam" id="TIGR00071">
    <property type="entry name" value="hisT_truA"/>
    <property type="match status" value="1"/>
</dbReference>
<gene>
    <name evidence="4" type="primary">truA</name>
    <name evidence="9" type="ORF">KKC1_00380</name>
</gene>
<keyword evidence="10" id="KW-1185">Reference proteome</keyword>
<dbReference type="InterPro" id="IPR020094">
    <property type="entry name" value="TruA/RsuA/RluB/E/F_N"/>
</dbReference>
<evidence type="ECO:0000313" key="10">
    <source>
        <dbReference type="Proteomes" id="UP000197032"/>
    </source>
</evidence>
<feature type="domain" description="Pseudouridine synthase I TruA alpha/beta" evidence="8">
    <location>
        <begin position="8"/>
        <end position="107"/>
    </location>
</feature>
<evidence type="ECO:0000313" key="9">
    <source>
        <dbReference type="EMBL" id="GAW90876.1"/>
    </source>
</evidence>
<dbReference type="Gene3D" id="3.30.70.580">
    <property type="entry name" value="Pseudouridine synthase I, catalytic domain, N-terminal subdomain"/>
    <property type="match status" value="1"/>
</dbReference>
<keyword evidence="3 4" id="KW-0413">Isomerase</keyword>
<organism evidence="9 10">
    <name type="scientific">Calderihabitans maritimus</name>
    <dbReference type="NCBI Taxonomy" id="1246530"/>
    <lineage>
        <taxon>Bacteria</taxon>
        <taxon>Bacillati</taxon>
        <taxon>Bacillota</taxon>
        <taxon>Clostridia</taxon>
        <taxon>Neomoorellales</taxon>
        <taxon>Calderihabitantaceae</taxon>
        <taxon>Calderihabitans</taxon>
    </lineage>
</organism>
<dbReference type="Gene3D" id="3.30.70.660">
    <property type="entry name" value="Pseudouridine synthase I, catalytic domain, C-terminal subdomain"/>
    <property type="match status" value="1"/>
</dbReference>
<dbReference type="GO" id="GO:0003723">
    <property type="term" value="F:RNA binding"/>
    <property type="evidence" value="ECO:0007669"/>
    <property type="project" value="InterPro"/>
</dbReference>